<gene>
    <name evidence="5" type="ORF">SAMCFNEI73_Ch0464</name>
</gene>
<keyword evidence="5" id="KW-0808">Transferase</keyword>
<reference evidence="5 6" key="1">
    <citation type="submission" date="2015-10" db="EMBL/GenBank/DDBJ databases">
        <title>Genomic differences between typical nodule nitrogen-fixing rhizobial strains and those coming from bean seeds.</title>
        <authorList>
            <person name="Peralta H."/>
            <person name="Aguilar-Vera A."/>
            <person name="Diaz R."/>
            <person name="Mora Y."/>
            <person name="Martinez-Batallar G."/>
            <person name="Salazar E."/>
            <person name="Vargas-Lagunas C."/>
            <person name="Encarnacion S."/>
            <person name="Girard L."/>
            <person name="Mora J."/>
        </authorList>
    </citation>
    <scope>NUCLEOTIDE SEQUENCE [LARGE SCALE GENOMIC DNA]</scope>
    <source>
        <strain evidence="5 6">CFNEI 73</strain>
    </source>
</reference>
<keyword evidence="6" id="KW-1185">Reference proteome</keyword>
<keyword evidence="4" id="KW-0472">Membrane</keyword>
<evidence type="ECO:0000256" key="4">
    <source>
        <dbReference type="ARBA" id="ARBA00023136"/>
    </source>
</evidence>
<evidence type="ECO:0000313" key="5">
    <source>
        <dbReference type="EMBL" id="APG89795.1"/>
    </source>
</evidence>
<dbReference type="Pfam" id="PF04191">
    <property type="entry name" value="PEMT"/>
    <property type="match status" value="1"/>
</dbReference>
<dbReference type="AlphaFoldDB" id="A0A1L3LIB8"/>
<keyword evidence="3" id="KW-1133">Transmembrane helix</keyword>
<dbReference type="InterPro" id="IPR052527">
    <property type="entry name" value="Metal_cation-efflux_comp"/>
</dbReference>
<organism evidence="5 6">
    <name type="scientific">Sinorhizobium americanum</name>
    <dbReference type="NCBI Taxonomy" id="194963"/>
    <lineage>
        <taxon>Bacteria</taxon>
        <taxon>Pseudomonadati</taxon>
        <taxon>Pseudomonadota</taxon>
        <taxon>Alphaproteobacteria</taxon>
        <taxon>Hyphomicrobiales</taxon>
        <taxon>Rhizobiaceae</taxon>
        <taxon>Sinorhizobium/Ensifer group</taxon>
        <taxon>Sinorhizobium</taxon>
    </lineage>
</organism>
<dbReference type="GO" id="GO:0012505">
    <property type="term" value="C:endomembrane system"/>
    <property type="evidence" value="ECO:0007669"/>
    <property type="project" value="UniProtKB-SubCell"/>
</dbReference>
<dbReference type="GO" id="GO:0032259">
    <property type="term" value="P:methylation"/>
    <property type="evidence" value="ECO:0007669"/>
    <property type="project" value="UniProtKB-KW"/>
</dbReference>
<dbReference type="KEGG" id="same:SAMCFNEI73_Ch0464"/>
<dbReference type="Proteomes" id="UP000182306">
    <property type="component" value="Chromosome"/>
</dbReference>
<accession>A0A1L3LIB8</accession>
<keyword evidence="5" id="KW-0489">Methyltransferase</keyword>
<dbReference type="EMBL" id="CP013107">
    <property type="protein sequence ID" value="APG89795.1"/>
    <property type="molecule type" value="Genomic_DNA"/>
</dbReference>
<dbReference type="InterPro" id="IPR007318">
    <property type="entry name" value="Phopholipid_MeTrfase"/>
</dbReference>
<protein>
    <submittedName>
        <fullName evidence="5">Isoprenylcysteine carboxyl methyltransferase</fullName>
    </submittedName>
</protein>
<dbReference type="RefSeq" id="WP_037378250.1">
    <property type="nucleotide sequence ID" value="NZ_CP013107.1"/>
</dbReference>
<evidence type="ECO:0000256" key="3">
    <source>
        <dbReference type="ARBA" id="ARBA00022989"/>
    </source>
</evidence>
<keyword evidence="2" id="KW-0812">Transmembrane</keyword>
<name>A0A1L3LIB8_9HYPH</name>
<dbReference type="GO" id="GO:0008168">
    <property type="term" value="F:methyltransferase activity"/>
    <property type="evidence" value="ECO:0007669"/>
    <property type="project" value="UniProtKB-KW"/>
</dbReference>
<sequence>MVARLITQTVVWFGIMGAVLFASAGTFDWPAAWIYLALMLALSLVTGLLLAWHDPALLKERLAAPIQKDQPKADKVLISVLLLFLFGAFAFMALDAARFEWSAVPPWVQAAGALLVVVSIGFSYRVMRENSFAAPVVKVQSERGQRVVTTGPYRYVRHPLYSGSLLFVAGTSLLLGSWWGLLAALGLAALLAIRIGIEEKALRAGLADYDAYAERVRYRLVPLVW</sequence>
<evidence type="ECO:0000256" key="1">
    <source>
        <dbReference type="ARBA" id="ARBA00004127"/>
    </source>
</evidence>
<evidence type="ECO:0000256" key="2">
    <source>
        <dbReference type="ARBA" id="ARBA00022692"/>
    </source>
</evidence>
<dbReference type="Gene3D" id="1.20.120.1630">
    <property type="match status" value="1"/>
</dbReference>
<dbReference type="OrthoDB" id="7203053at2"/>
<dbReference type="PANTHER" id="PTHR43847:SF1">
    <property type="entry name" value="BLL3993 PROTEIN"/>
    <property type="match status" value="1"/>
</dbReference>
<comment type="subcellular location">
    <subcellularLocation>
        <location evidence="1">Endomembrane system</location>
        <topology evidence="1">Multi-pass membrane protein</topology>
    </subcellularLocation>
</comment>
<proteinExistence type="predicted"/>
<dbReference type="PANTHER" id="PTHR43847">
    <property type="entry name" value="BLL3993 PROTEIN"/>
    <property type="match status" value="1"/>
</dbReference>
<dbReference type="STRING" id="194963.SAMCFNEI73_Ch0464"/>
<evidence type="ECO:0000313" key="6">
    <source>
        <dbReference type="Proteomes" id="UP000182306"/>
    </source>
</evidence>